<dbReference type="Pfam" id="PF11716">
    <property type="entry name" value="MDMPI_N"/>
    <property type="match status" value="1"/>
</dbReference>
<dbReference type="InterPro" id="IPR017517">
    <property type="entry name" value="Maleyloyr_isom"/>
</dbReference>
<dbReference type="Proteomes" id="UP000642748">
    <property type="component" value="Unassembled WGS sequence"/>
</dbReference>
<sequence length="188" mass="19906">MDPMTALDASAARVLDLVGRADRSLWTRQTPCPEWNVRELIGHLLAGMLGYTRMLHGAPATALPELGRQQATLGGDDPLSAVTDAVDQLRAAFIEPGALERTVHHPMGDLPGSYLVPMQTGENVIHGWDLATALGVPASIDDALAEYTYQVYAQAAGGLAASGYFAQPRQPVPAGASPQERLLALVGR</sequence>
<dbReference type="InterPro" id="IPR024344">
    <property type="entry name" value="MDMPI_metal-binding"/>
</dbReference>
<evidence type="ECO:0000259" key="1">
    <source>
        <dbReference type="Pfam" id="PF11716"/>
    </source>
</evidence>
<keyword evidence="3" id="KW-1185">Reference proteome</keyword>
<reference evidence="2" key="1">
    <citation type="submission" date="2021-01" db="EMBL/GenBank/DDBJ databases">
        <title>Whole genome shotgun sequence of Rugosimonospora africana NBRC 104875.</title>
        <authorList>
            <person name="Komaki H."/>
            <person name="Tamura T."/>
        </authorList>
    </citation>
    <scope>NUCLEOTIDE SEQUENCE</scope>
    <source>
        <strain evidence="2">NBRC 104875</strain>
    </source>
</reference>
<dbReference type="NCBIfam" id="TIGR03083">
    <property type="entry name" value="maleylpyruvate isomerase family mycothiol-dependent enzyme"/>
    <property type="match status" value="1"/>
</dbReference>
<dbReference type="NCBIfam" id="TIGR03086">
    <property type="entry name" value="TIGR03086 family metal-binding protein"/>
    <property type="match status" value="1"/>
</dbReference>
<dbReference type="InterPro" id="IPR034660">
    <property type="entry name" value="DinB/YfiT-like"/>
</dbReference>
<dbReference type="AlphaFoldDB" id="A0A8J3QYL4"/>
<proteinExistence type="predicted"/>
<dbReference type="SUPFAM" id="SSF109854">
    <property type="entry name" value="DinB/YfiT-like putative metalloenzymes"/>
    <property type="match status" value="1"/>
</dbReference>
<accession>A0A8J3QYL4</accession>
<feature type="domain" description="Mycothiol-dependent maleylpyruvate isomerase metal-binding" evidence="1">
    <location>
        <begin position="7"/>
        <end position="131"/>
    </location>
</feature>
<protein>
    <submittedName>
        <fullName evidence="2">TIGR03086 family protein</fullName>
    </submittedName>
</protein>
<evidence type="ECO:0000313" key="2">
    <source>
        <dbReference type="EMBL" id="GIH18532.1"/>
    </source>
</evidence>
<evidence type="ECO:0000313" key="3">
    <source>
        <dbReference type="Proteomes" id="UP000642748"/>
    </source>
</evidence>
<dbReference type="Gene3D" id="1.20.120.450">
    <property type="entry name" value="dinb family like domain"/>
    <property type="match status" value="1"/>
</dbReference>
<dbReference type="InterPro" id="IPR017520">
    <property type="entry name" value="CHP03086"/>
</dbReference>
<dbReference type="EMBL" id="BONZ01000067">
    <property type="protein sequence ID" value="GIH18532.1"/>
    <property type="molecule type" value="Genomic_DNA"/>
</dbReference>
<dbReference type="GO" id="GO:0046872">
    <property type="term" value="F:metal ion binding"/>
    <property type="evidence" value="ECO:0007669"/>
    <property type="project" value="InterPro"/>
</dbReference>
<comment type="caution">
    <text evidence="2">The sequence shown here is derived from an EMBL/GenBank/DDBJ whole genome shotgun (WGS) entry which is preliminary data.</text>
</comment>
<gene>
    <name evidence="2" type="ORF">Raf01_67040</name>
</gene>
<name>A0A8J3QYL4_9ACTN</name>
<organism evidence="2 3">
    <name type="scientific">Rugosimonospora africana</name>
    <dbReference type="NCBI Taxonomy" id="556532"/>
    <lineage>
        <taxon>Bacteria</taxon>
        <taxon>Bacillati</taxon>
        <taxon>Actinomycetota</taxon>
        <taxon>Actinomycetes</taxon>
        <taxon>Micromonosporales</taxon>
        <taxon>Micromonosporaceae</taxon>
        <taxon>Rugosimonospora</taxon>
    </lineage>
</organism>